<feature type="region of interest" description="Disordered" evidence="2">
    <location>
        <begin position="204"/>
        <end position="261"/>
    </location>
</feature>
<dbReference type="SUPFAM" id="SSF160696">
    <property type="entry name" value="BTG domain-like"/>
    <property type="match status" value="1"/>
</dbReference>
<dbReference type="AlphaFoldDB" id="A0A9P3PHW0"/>
<dbReference type="OrthoDB" id="19928at2759"/>
<evidence type="ECO:0000313" key="5">
    <source>
        <dbReference type="Proteomes" id="UP001063166"/>
    </source>
</evidence>
<gene>
    <name evidence="4" type="ORF">LshimejAT787_0307080</name>
</gene>
<evidence type="ECO:0000313" key="4">
    <source>
        <dbReference type="EMBL" id="GLB36420.1"/>
    </source>
</evidence>
<name>A0A9P3PHW0_LYOSH</name>
<evidence type="ECO:0000259" key="3">
    <source>
        <dbReference type="Pfam" id="PF07742"/>
    </source>
</evidence>
<dbReference type="InterPro" id="IPR036054">
    <property type="entry name" value="BTG-like_sf"/>
</dbReference>
<comment type="caution">
    <text evidence="4">The sequence shown here is derived from an EMBL/GenBank/DDBJ whole genome shotgun (WGS) entry which is preliminary data.</text>
</comment>
<dbReference type="EMBL" id="BRPK01000003">
    <property type="protein sequence ID" value="GLB36420.1"/>
    <property type="molecule type" value="Genomic_DNA"/>
</dbReference>
<dbReference type="Proteomes" id="UP001063166">
    <property type="component" value="Unassembled WGS sequence"/>
</dbReference>
<organism evidence="4 5">
    <name type="scientific">Lyophyllum shimeji</name>
    <name type="common">Hon-shimeji</name>
    <name type="synonym">Tricholoma shimeji</name>
    <dbReference type="NCBI Taxonomy" id="47721"/>
    <lineage>
        <taxon>Eukaryota</taxon>
        <taxon>Fungi</taxon>
        <taxon>Dikarya</taxon>
        <taxon>Basidiomycota</taxon>
        <taxon>Agaricomycotina</taxon>
        <taxon>Agaricomycetes</taxon>
        <taxon>Agaricomycetidae</taxon>
        <taxon>Agaricales</taxon>
        <taxon>Tricholomatineae</taxon>
        <taxon>Lyophyllaceae</taxon>
        <taxon>Lyophyllum</taxon>
    </lineage>
</organism>
<feature type="compositionally biased region" description="Low complexity" evidence="2">
    <location>
        <begin position="204"/>
        <end position="244"/>
    </location>
</feature>
<proteinExistence type="inferred from homology"/>
<dbReference type="InterPro" id="IPR033332">
    <property type="entry name" value="BTG"/>
</dbReference>
<dbReference type="PANTHER" id="PTHR22978:SF22">
    <property type="entry name" value="BTG FAMILY PROTEIN"/>
    <property type="match status" value="1"/>
</dbReference>
<feature type="compositionally biased region" description="Basic and acidic residues" evidence="2">
    <location>
        <begin position="245"/>
        <end position="258"/>
    </location>
</feature>
<dbReference type="InterPro" id="IPR002087">
    <property type="entry name" value="Anti_prolifrtn"/>
</dbReference>
<sequence length="316" mass="33738">MAAPTSASANLSLTVAHAISYLTRPLIASHSANAIIKLQLVLEANLTALYAPTWVLKEPLRGSGRRCLTLSPDCLPPRPIYAACIAAGVQWFEWIAALGNREFDLFVDPGCVSVRYGRKNAPNGKFITVWVDEIASPGIVETPFFEAFEAPKPQSKTVAQQLLEDDHEDDEQLFSMIAHEINAPTWTTPVHAQFPAPVRSLSPLSTISSHSRSSSRSSNSSSTFSSSAASCTTSLSAASPAPSSDSKKPKQSRRERARQARVFVDTSKTEVTPYDGGKTTVLTGGVMLGSHSAASKPTKAARPASGVAASWRSTIV</sequence>
<dbReference type="Gene3D" id="3.90.640.90">
    <property type="entry name" value="Anti-proliferative protein, N-terminal domain"/>
    <property type="match status" value="1"/>
</dbReference>
<accession>A0A9P3PHW0</accession>
<feature type="domain" description="Anti-proliferative protein" evidence="3">
    <location>
        <begin position="15"/>
        <end position="121"/>
    </location>
</feature>
<keyword evidence="5" id="KW-1185">Reference proteome</keyword>
<dbReference type="PANTHER" id="PTHR22978">
    <property type="entry name" value="B-CELL TRANSLOCATION GENE"/>
    <property type="match status" value="1"/>
</dbReference>
<reference evidence="4" key="1">
    <citation type="submission" date="2022-07" db="EMBL/GenBank/DDBJ databases">
        <title>The genome of Lyophyllum shimeji provides insight into the initial evolution of ectomycorrhizal fungal genome.</title>
        <authorList>
            <person name="Kobayashi Y."/>
            <person name="Shibata T."/>
            <person name="Hirakawa H."/>
            <person name="Shigenobu S."/>
            <person name="Nishiyama T."/>
            <person name="Yamada A."/>
            <person name="Hasebe M."/>
            <person name="Kawaguchi M."/>
        </authorList>
    </citation>
    <scope>NUCLEOTIDE SEQUENCE</scope>
    <source>
        <strain evidence="4">AT787</strain>
    </source>
</reference>
<comment type="similarity">
    <text evidence="1">Belongs to the BTG family.</text>
</comment>
<evidence type="ECO:0000256" key="2">
    <source>
        <dbReference type="SAM" id="MobiDB-lite"/>
    </source>
</evidence>
<evidence type="ECO:0000256" key="1">
    <source>
        <dbReference type="ARBA" id="ARBA00007989"/>
    </source>
</evidence>
<dbReference type="GO" id="GO:0005634">
    <property type="term" value="C:nucleus"/>
    <property type="evidence" value="ECO:0007669"/>
    <property type="project" value="TreeGrafter"/>
</dbReference>
<dbReference type="Pfam" id="PF07742">
    <property type="entry name" value="BTG"/>
    <property type="match status" value="1"/>
</dbReference>
<dbReference type="GO" id="GO:0005737">
    <property type="term" value="C:cytoplasm"/>
    <property type="evidence" value="ECO:0007669"/>
    <property type="project" value="TreeGrafter"/>
</dbReference>
<protein>
    <submittedName>
        <fullName evidence="4">BTG family protein</fullName>
    </submittedName>
</protein>